<keyword evidence="1" id="KW-1133">Transmembrane helix</keyword>
<feature type="transmembrane region" description="Helical" evidence="1">
    <location>
        <begin position="29"/>
        <end position="50"/>
    </location>
</feature>
<dbReference type="EMBL" id="MGFQ01000019">
    <property type="protein sequence ID" value="OGM09842.1"/>
    <property type="molecule type" value="Genomic_DNA"/>
</dbReference>
<name>A0A1F7X436_9BACT</name>
<dbReference type="Proteomes" id="UP000176939">
    <property type="component" value="Unassembled WGS sequence"/>
</dbReference>
<evidence type="ECO:0000313" key="3">
    <source>
        <dbReference type="Proteomes" id="UP000176939"/>
    </source>
</evidence>
<protein>
    <submittedName>
        <fullName evidence="2">Uncharacterized protein</fullName>
    </submittedName>
</protein>
<sequence length="224" mass="25271">MALGWRKGYARYKGFFLNIIDFYKQKKDLLMFMEILLSIATIAIFSVFAIRPTAITIIELVKEIKSKEEVVIKMDNKLSDLKKAQANYSKESARIQLLDTALPIKPAPETFLRQIQGVSSGVATNLESASIDEIVLVGNVKVKKSIVDKESLPSGAEGITFYFDFKGNFSALKNLLSDLEYLRRPIRIEAIKFSKLKSDEISPDILDFTISGQAPYFRESNTQK</sequence>
<keyword evidence="1" id="KW-0812">Transmembrane</keyword>
<dbReference type="InterPro" id="IPR014717">
    <property type="entry name" value="Transl_elong_EF1B/ribsomal_bS6"/>
</dbReference>
<organism evidence="2 3">
    <name type="scientific">Candidatus Woesebacteria bacterium RBG_13_36_22</name>
    <dbReference type="NCBI Taxonomy" id="1802478"/>
    <lineage>
        <taxon>Bacteria</taxon>
        <taxon>Candidatus Woeseibacteriota</taxon>
    </lineage>
</organism>
<keyword evidence="1" id="KW-0472">Membrane</keyword>
<dbReference type="Gene3D" id="3.30.70.60">
    <property type="match status" value="1"/>
</dbReference>
<accession>A0A1F7X436</accession>
<comment type="caution">
    <text evidence="2">The sequence shown here is derived from an EMBL/GenBank/DDBJ whole genome shotgun (WGS) entry which is preliminary data.</text>
</comment>
<dbReference type="AlphaFoldDB" id="A0A1F7X436"/>
<evidence type="ECO:0000256" key="1">
    <source>
        <dbReference type="SAM" id="Phobius"/>
    </source>
</evidence>
<evidence type="ECO:0000313" key="2">
    <source>
        <dbReference type="EMBL" id="OGM09842.1"/>
    </source>
</evidence>
<reference evidence="2 3" key="1">
    <citation type="journal article" date="2016" name="Nat. Commun.">
        <title>Thousands of microbial genomes shed light on interconnected biogeochemical processes in an aquifer system.</title>
        <authorList>
            <person name="Anantharaman K."/>
            <person name="Brown C.T."/>
            <person name="Hug L.A."/>
            <person name="Sharon I."/>
            <person name="Castelle C.J."/>
            <person name="Probst A.J."/>
            <person name="Thomas B.C."/>
            <person name="Singh A."/>
            <person name="Wilkins M.J."/>
            <person name="Karaoz U."/>
            <person name="Brodie E.L."/>
            <person name="Williams K.H."/>
            <person name="Hubbard S.S."/>
            <person name="Banfield J.F."/>
        </authorList>
    </citation>
    <scope>NUCLEOTIDE SEQUENCE [LARGE SCALE GENOMIC DNA]</scope>
</reference>
<gene>
    <name evidence="2" type="ORF">A2Z67_03525</name>
</gene>
<proteinExistence type="predicted"/>